<feature type="domain" description="Prepilin type IV endopeptidase peptidase" evidence="4">
    <location>
        <begin position="46"/>
        <end position="154"/>
    </location>
</feature>
<dbReference type="InterPro" id="IPR050882">
    <property type="entry name" value="Prepilin_peptidase/N-MTase"/>
</dbReference>
<evidence type="ECO:0000256" key="3">
    <source>
        <dbReference type="SAM" id="Phobius"/>
    </source>
</evidence>
<dbReference type="InterPro" id="IPR014032">
    <property type="entry name" value="Peptidase_A24A_bac"/>
</dbReference>
<evidence type="ECO:0000313" key="6">
    <source>
        <dbReference type="Proteomes" id="UP000316781"/>
    </source>
</evidence>
<evidence type="ECO:0000313" key="5">
    <source>
        <dbReference type="EMBL" id="TRL26585.1"/>
    </source>
</evidence>
<dbReference type="PANTHER" id="PTHR30487">
    <property type="entry name" value="TYPE 4 PREPILIN-LIKE PROTEINS LEADER PEPTIDE-PROCESSING ENZYME"/>
    <property type="match status" value="1"/>
</dbReference>
<organism evidence="5 6">
    <name type="scientific">Methylosinus sporium</name>
    <dbReference type="NCBI Taxonomy" id="428"/>
    <lineage>
        <taxon>Bacteria</taxon>
        <taxon>Pseudomonadati</taxon>
        <taxon>Pseudomonadota</taxon>
        <taxon>Alphaproteobacteria</taxon>
        <taxon>Hyphomicrobiales</taxon>
        <taxon>Methylocystaceae</taxon>
        <taxon>Methylosinus</taxon>
    </lineage>
</organism>
<feature type="transmembrane region" description="Helical" evidence="3">
    <location>
        <begin position="88"/>
        <end position="108"/>
    </location>
</feature>
<gene>
    <name evidence="5" type="ORF">FM996_19415</name>
</gene>
<comment type="caution">
    <text evidence="5">The sequence shown here is derived from an EMBL/GenBank/DDBJ whole genome shotgun (WGS) entry which is preliminary data.</text>
</comment>
<name>A0A549SDN1_METSR</name>
<feature type="transmembrane region" description="Helical" evidence="3">
    <location>
        <begin position="60"/>
        <end position="82"/>
    </location>
</feature>
<keyword evidence="3" id="KW-0472">Membrane</keyword>
<dbReference type="AlphaFoldDB" id="A0A549SDN1"/>
<feature type="transmembrane region" description="Helical" evidence="3">
    <location>
        <begin position="17"/>
        <end position="39"/>
    </location>
</feature>
<dbReference type="PANTHER" id="PTHR30487:SF0">
    <property type="entry name" value="PREPILIN LEADER PEPTIDASE_N-METHYLTRANSFERASE-RELATED"/>
    <property type="match status" value="1"/>
</dbReference>
<dbReference type="GO" id="GO:0006465">
    <property type="term" value="P:signal peptide processing"/>
    <property type="evidence" value="ECO:0007669"/>
    <property type="project" value="TreeGrafter"/>
</dbReference>
<proteinExistence type="inferred from homology"/>
<dbReference type="GO" id="GO:0004190">
    <property type="term" value="F:aspartic-type endopeptidase activity"/>
    <property type="evidence" value="ECO:0007669"/>
    <property type="project" value="InterPro"/>
</dbReference>
<sequence length="193" mass="19730">MNSALDPNEDDEPRPNLALVIAGTSAVAVVSLLSLRWPAAVASTTLGALMIAGAEMDARAFLLPDHVTFGASLAGLAAAALLAAEDPLFAVLEAAVGALCVAGVFELVRRIFARLRGIEGLGLGDVKLAAAIGAWLPLEFAPLCIILAAGAALVAVGLARLRGVRVDAETRLPFGAYLCPALWLAYFVSALSA</sequence>
<feature type="transmembrane region" description="Helical" evidence="3">
    <location>
        <begin position="174"/>
        <end position="192"/>
    </location>
</feature>
<dbReference type="Gene3D" id="1.20.120.1220">
    <property type="match status" value="1"/>
</dbReference>
<feature type="transmembrane region" description="Helical" evidence="3">
    <location>
        <begin position="128"/>
        <end position="154"/>
    </location>
</feature>
<dbReference type="Proteomes" id="UP000316781">
    <property type="component" value="Unassembled WGS sequence"/>
</dbReference>
<evidence type="ECO:0000256" key="1">
    <source>
        <dbReference type="ARBA" id="ARBA00005801"/>
    </source>
</evidence>
<evidence type="ECO:0000259" key="4">
    <source>
        <dbReference type="Pfam" id="PF01478"/>
    </source>
</evidence>
<accession>A0A549SDN1</accession>
<reference evidence="5 6" key="1">
    <citation type="submission" date="2019-07" db="EMBL/GenBank/DDBJ databases">
        <title>Ln-dependent methylotrophs.</title>
        <authorList>
            <person name="Tani A."/>
        </authorList>
    </citation>
    <scope>NUCLEOTIDE SEQUENCE [LARGE SCALE GENOMIC DNA]</scope>
    <source>
        <strain evidence="5 6">SM89A</strain>
    </source>
</reference>
<dbReference type="EMBL" id="VJMF01000097">
    <property type="protein sequence ID" value="TRL26585.1"/>
    <property type="molecule type" value="Genomic_DNA"/>
</dbReference>
<keyword evidence="3" id="KW-0812">Transmembrane</keyword>
<dbReference type="RefSeq" id="WP_142864395.1">
    <property type="nucleotide sequence ID" value="NZ_VJMF01000097.1"/>
</dbReference>
<keyword evidence="3" id="KW-1133">Transmembrane helix</keyword>
<dbReference type="Pfam" id="PF01478">
    <property type="entry name" value="Peptidase_A24"/>
    <property type="match status" value="1"/>
</dbReference>
<evidence type="ECO:0000256" key="2">
    <source>
        <dbReference type="RuleBase" id="RU003793"/>
    </source>
</evidence>
<dbReference type="GO" id="GO:0005886">
    <property type="term" value="C:plasma membrane"/>
    <property type="evidence" value="ECO:0007669"/>
    <property type="project" value="TreeGrafter"/>
</dbReference>
<dbReference type="InterPro" id="IPR000045">
    <property type="entry name" value="Prepilin_IV_endopep_pep"/>
</dbReference>
<protein>
    <submittedName>
        <fullName evidence="5">Prepilin peptidase</fullName>
    </submittedName>
</protein>
<comment type="similarity">
    <text evidence="1 2">Belongs to the peptidase A24 family.</text>
</comment>
<dbReference type="PRINTS" id="PR00864">
    <property type="entry name" value="PREPILNPTASE"/>
</dbReference>